<comment type="catalytic activity">
    <reaction evidence="11 12">
        <text>ATP + H2O = ADP + phosphate + H(+)</text>
        <dbReference type="Rhea" id="RHEA:13065"/>
        <dbReference type="ChEBI" id="CHEBI:15377"/>
        <dbReference type="ChEBI" id="CHEBI:15378"/>
        <dbReference type="ChEBI" id="CHEBI:30616"/>
        <dbReference type="ChEBI" id="CHEBI:43474"/>
        <dbReference type="ChEBI" id="CHEBI:456216"/>
        <dbReference type="EC" id="5.6.2.4"/>
    </reaction>
</comment>
<reference evidence="15" key="2">
    <citation type="submission" date="2024-06" db="EMBL/GenBank/DDBJ databases">
        <authorList>
            <person name="Petrova K.O."/>
            <person name="Toshchakov S.V."/>
            <person name="Boltjanskaja Y.V."/>
            <person name="Kevbrin V."/>
        </authorList>
    </citation>
    <scope>NUCLEOTIDE SEQUENCE</scope>
    <source>
        <strain evidence="15">Z-910T</strain>
    </source>
</reference>
<dbReference type="SMART" id="SM00487">
    <property type="entry name" value="DEXDc"/>
    <property type="match status" value="1"/>
</dbReference>
<evidence type="ECO:0000256" key="2">
    <source>
        <dbReference type="ARBA" id="ARBA00022705"/>
    </source>
</evidence>
<keyword evidence="9 12" id="KW-0238">DNA-binding</keyword>
<dbReference type="GO" id="GO:0003677">
    <property type="term" value="F:DNA binding"/>
    <property type="evidence" value="ECO:0007669"/>
    <property type="project" value="UniProtKB-UniRule"/>
</dbReference>
<dbReference type="GO" id="GO:0006310">
    <property type="term" value="P:DNA recombination"/>
    <property type="evidence" value="ECO:0007669"/>
    <property type="project" value="InterPro"/>
</dbReference>
<evidence type="ECO:0000256" key="10">
    <source>
        <dbReference type="ARBA" id="ARBA00023235"/>
    </source>
</evidence>
<comment type="similarity">
    <text evidence="12">Belongs to the helicase family. PriA subfamily.</text>
</comment>
<dbReference type="PROSITE" id="PS51192">
    <property type="entry name" value="HELICASE_ATP_BIND_1"/>
    <property type="match status" value="1"/>
</dbReference>
<dbReference type="NCBIfam" id="TIGR00595">
    <property type="entry name" value="priA"/>
    <property type="match status" value="1"/>
</dbReference>
<dbReference type="InterPro" id="IPR011545">
    <property type="entry name" value="DEAD/DEAH_box_helicase_dom"/>
</dbReference>
<dbReference type="CDD" id="cd17929">
    <property type="entry name" value="DEXHc_priA"/>
    <property type="match status" value="1"/>
</dbReference>
<evidence type="ECO:0000256" key="7">
    <source>
        <dbReference type="ARBA" id="ARBA00022833"/>
    </source>
</evidence>
<dbReference type="InterPro" id="IPR041222">
    <property type="entry name" value="PriA_3primeBD"/>
</dbReference>
<comment type="function">
    <text evidence="12">Initiates the restart of stalled replication forks, which reloads the replicative helicase on sites other than the origin of replication. Recognizes and binds to abandoned replication forks and remodels them to uncover a helicase loading site. Promotes assembly of the primosome at these replication forks.</text>
</comment>
<feature type="binding site" evidence="12">
    <location>
        <position position="494"/>
    </location>
    <ligand>
        <name>Zn(2+)</name>
        <dbReference type="ChEBI" id="CHEBI:29105"/>
        <label>1</label>
    </ligand>
</feature>
<dbReference type="InterPro" id="IPR041236">
    <property type="entry name" value="PriA_C"/>
</dbReference>
<dbReference type="NCBIfam" id="NF004066">
    <property type="entry name" value="PRK05580.1-3"/>
    <property type="match status" value="1"/>
</dbReference>
<dbReference type="GO" id="GO:1990077">
    <property type="term" value="C:primosome complex"/>
    <property type="evidence" value="ECO:0007669"/>
    <property type="project" value="UniProtKB-UniRule"/>
</dbReference>
<dbReference type="EC" id="5.6.2.4" evidence="12"/>
<evidence type="ECO:0000313" key="15">
    <source>
        <dbReference type="EMBL" id="XBX76146.1"/>
    </source>
</evidence>
<keyword evidence="1 12" id="KW-0639">Primosome</keyword>
<dbReference type="GO" id="GO:0006269">
    <property type="term" value="P:DNA replication, synthesis of primer"/>
    <property type="evidence" value="ECO:0007669"/>
    <property type="project" value="UniProtKB-KW"/>
</dbReference>
<dbReference type="Pfam" id="PF18074">
    <property type="entry name" value="PriA_C"/>
    <property type="match status" value="1"/>
</dbReference>
<name>A0AAU7VQ19_9FIRM</name>
<dbReference type="Pfam" id="PF17764">
    <property type="entry name" value="PriA_3primeBD"/>
    <property type="match status" value="1"/>
</dbReference>
<accession>A0AAU7VQ19</accession>
<dbReference type="SUPFAM" id="SSF52540">
    <property type="entry name" value="P-loop containing nucleoside triphosphate hydrolases"/>
    <property type="match status" value="2"/>
</dbReference>
<comment type="subunit">
    <text evidence="12">Component of the replication restart primosome.</text>
</comment>
<protein>
    <recommendedName>
        <fullName evidence="12">Replication restart protein PriA</fullName>
    </recommendedName>
    <alternativeName>
        <fullName evidence="12">ATP-dependent DNA helicase PriA</fullName>
        <ecNumber evidence="12">5.6.2.4</ecNumber>
    </alternativeName>
    <alternativeName>
        <fullName evidence="12">DNA 3'-5' helicase PriA</fullName>
    </alternativeName>
</protein>
<dbReference type="Pfam" id="PF18319">
    <property type="entry name" value="Zn_ribbon_PriA"/>
    <property type="match status" value="1"/>
</dbReference>
<feature type="binding site" evidence="12">
    <location>
        <position position="506"/>
    </location>
    <ligand>
        <name>Zn(2+)</name>
        <dbReference type="ChEBI" id="CHEBI:29105"/>
        <label>2</label>
    </ligand>
</feature>
<dbReference type="FunFam" id="3.40.50.300:FF:000489">
    <property type="entry name" value="Primosome assembly protein PriA"/>
    <property type="match status" value="1"/>
</dbReference>
<dbReference type="GO" id="GO:0016787">
    <property type="term" value="F:hydrolase activity"/>
    <property type="evidence" value="ECO:0007669"/>
    <property type="project" value="UniProtKB-KW"/>
</dbReference>
<evidence type="ECO:0000256" key="5">
    <source>
        <dbReference type="ARBA" id="ARBA00022801"/>
    </source>
</evidence>
<dbReference type="PROSITE" id="PS51194">
    <property type="entry name" value="HELICASE_CTER"/>
    <property type="match status" value="1"/>
</dbReference>
<reference evidence="15" key="1">
    <citation type="journal article" date="2013" name="Extremophiles">
        <title>Proteinivorax tanatarense gen. nov., sp. nov., an anaerobic, haloalkaliphilic, proteolytic bacterium isolated from a decaying algal bloom, and proposal of Proteinivoraceae fam. nov.</title>
        <authorList>
            <person name="Kevbrin V."/>
            <person name="Boltyanskaya Y."/>
            <person name="Zhilina T."/>
            <person name="Kolganova T."/>
            <person name="Lavrentjeva E."/>
            <person name="Kuznetsov B."/>
        </authorList>
    </citation>
    <scope>NUCLEOTIDE SEQUENCE</scope>
    <source>
        <strain evidence="15">Z-910T</strain>
    </source>
</reference>
<feature type="domain" description="Helicase C-terminal" evidence="14">
    <location>
        <begin position="475"/>
        <end position="683"/>
    </location>
</feature>
<evidence type="ECO:0000256" key="4">
    <source>
        <dbReference type="ARBA" id="ARBA00022741"/>
    </source>
</evidence>
<dbReference type="SMART" id="SM00490">
    <property type="entry name" value="HELICc"/>
    <property type="match status" value="1"/>
</dbReference>
<dbReference type="InterPro" id="IPR042115">
    <property type="entry name" value="PriA_3primeBD_sf"/>
</dbReference>
<dbReference type="HAMAP" id="MF_00983">
    <property type="entry name" value="PriA"/>
    <property type="match status" value="1"/>
</dbReference>
<comment type="cofactor">
    <cofactor evidence="12">
        <name>Zn(2+)</name>
        <dbReference type="ChEBI" id="CHEBI:29105"/>
    </cofactor>
    <text evidence="12">Binds 2 zinc ions per subunit.</text>
</comment>
<dbReference type="GO" id="GO:0006302">
    <property type="term" value="P:double-strand break repair"/>
    <property type="evidence" value="ECO:0007669"/>
    <property type="project" value="InterPro"/>
</dbReference>
<dbReference type="InterPro" id="IPR001650">
    <property type="entry name" value="Helicase_C-like"/>
</dbReference>
<keyword evidence="10 12" id="KW-0413">Isomerase</keyword>
<evidence type="ECO:0000256" key="3">
    <source>
        <dbReference type="ARBA" id="ARBA00022723"/>
    </source>
</evidence>
<evidence type="ECO:0000256" key="1">
    <source>
        <dbReference type="ARBA" id="ARBA00022515"/>
    </source>
</evidence>
<dbReference type="PANTHER" id="PTHR30580">
    <property type="entry name" value="PRIMOSOMAL PROTEIN N"/>
    <property type="match status" value="1"/>
</dbReference>
<dbReference type="InterPro" id="IPR040498">
    <property type="entry name" value="PriA_CRR"/>
</dbReference>
<dbReference type="GO" id="GO:0008270">
    <property type="term" value="F:zinc ion binding"/>
    <property type="evidence" value="ECO:0007669"/>
    <property type="project" value="UniProtKB-UniRule"/>
</dbReference>
<keyword evidence="6 12" id="KW-0347">Helicase</keyword>
<evidence type="ECO:0000259" key="14">
    <source>
        <dbReference type="PROSITE" id="PS51194"/>
    </source>
</evidence>
<dbReference type="CDD" id="cd18804">
    <property type="entry name" value="SF2_C_priA"/>
    <property type="match status" value="1"/>
</dbReference>
<dbReference type="GO" id="GO:0005524">
    <property type="term" value="F:ATP binding"/>
    <property type="evidence" value="ECO:0007669"/>
    <property type="project" value="UniProtKB-UniRule"/>
</dbReference>
<dbReference type="InterPro" id="IPR027417">
    <property type="entry name" value="P-loop_NTPase"/>
</dbReference>
<feature type="binding site" evidence="12">
    <location>
        <position position="524"/>
    </location>
    <ligand>
        <name>Zn(2+)</name>
        <dbReference type="ChEBI" id="CHEBI:29105"/>
        <label>2</label>
    </ligand>
</feature>
<gene>
    <name evidence="12 15" type="primary">priA</name>
    <name evidence="15" type="ORF">PRVXT_001322</name>
</gene>
<keyword evidence="4 12" id="KW-0547">Nucleotide-binding</keyword>
<evidence type="ECO:0000256" key="12">
    <source>
        <dbReference type="HAMAP-Rule" id="MF_00983"/>
    </source>
</evidence>
<dbReference type="GO" id="GO:0006270">
    <property type="term" value="P:DNA replication initiation"/>
    <property type="evidence" value="ECO:0007669"/>
    <property type="project" value="TreeGrafter"/>
</dbReference>
<dbReference type="AlphaFoldDB" id="A0AAU7VQ19"/>
<comment type="catalytic activity">
    <reaction evidence="12">
        <text>Couples ATP hydrolysis with the unwinding of duplex DNA by translocating in the 3'-5' direction.</text>
        <dbReference type="EC" id="5.6.2.4"/>
    </reaction>
</comment>
<keyword evidence="3 12" id="KW-0479">Metal-binding</keyword>
<dbReference type="Gene3D" id="3.40.1440.60">
    <property type="entry name" value="PriA, 3(prime) DNA-binding domain"/>
    <property type="match status" value="1"/>
</dbReference>
<dbReference type="InterPro" id="IPR014001">
    <property type="entry name" value="Helicase_ATP-bd"/>
</dbReference>
<dbReference type="PANTHER" id="PTHR30580:SF0">
    <property type="entry name" value="PRIMOSOMAL PROTEIN N"/>
    <property type="match status" value="1"/>
</dbReference>
<dbReference type="Pfam" id="PF00270">
    <property type="entry name" value="DEAD"/>
    <property type="match status" value="1"/>
</dbReference>
<evidence type="ECO:0000256" key="6">
    <source>
        <dbReference type="ARBA" id="ARBA00022806"/>
    </source>
</evidence>
<dbReference type="EMBL" id="CP158367">
    <property type="protein sequence ID" value="XBX76146.1"/>
    <property type="molecule type" value="Genomic_DNA"/>
</dbReference>
<evidence type="ECO:0000256" key="9">
    <source>
        <dbReference type="ARBA" id="ARBA00023125"/>
    </source>
</evidence>
<dbReference type="Pfam" id="PF00271">
    <property type="entry name" value="Helicase_C"/>
    <property type="match status" value="1"/>
</dbReference>
<keyword evidence="5 12" id="KW-0378">Hydrolase</keyword>
<organism evidence="15">
    <name type="scientific">Proteinivorax tanatarense</name>
    <dbReference type="NCBI Taxonomy" id="1260629"/>
    <lineage>
        <taxon>Bacteria</taxon>
        <taxon>Bacillati</taxon>
        <taxon>Bacillota</taxon>
        <taxon>Clostridia</taxon>
        <taxon>Eubacteriales</taxon>
        <taxon>Proteinivoracaceae</taxon>
        <taxon>Proteinivorax</taxon>
    </lineage>
</organism>
<keyword evidence="7 12" id="KW-0862">Zinc</keyword>
<feature type="binding site" evidence="12">
    <location>
        <position position="503"/>
    </location>
    <ligand>
        <name>Zn(2+)</name>
        <dbReference type="ChEBI" id="CHEBI:29105"/>
        <label>2</label>
    </ligand>
</feature>
<dbReference type="RefSeq" id="WP_350344880.1">
    <property type="nucleotide sequence ID" value="NZ_CP158367.1"/>
</dbReference>
<evidence type="ECO:0000256" key="11">
    <source>
        <dbReference type="ARBA" id="ARBA00048988"/>
    </source>
</evidence>
<feature type="binding site" evidence="12">
    <location>
        <position position="537"/>
    </location>
    <ligand>
        <name>Zn(2+)</name>
        <dbReference type="ChEBI" id="CHEBI:29105"/>
        <label>1</label>
    </ligand>
</feature>
<proteinExistence type="inferred from homology"/>
<evidence type="ECO:0000259" key="13">
    <source>
        <dbReference type="PROSITE" id="PS51192"/>
    </source>
</evidence>
<sequence>MIAEVAVDCPMKKLNKVFHYLIPPHLKQFISPGSRVIVPFGRQRVLGYVLDIKEHSDITQLKYIHDILDGQPLLDENMIKLGKWMAHRYITSLACCFNAMLPSALKTNAVEKYTVGDNCYDEKLKTFLSTPKALGELIKAFGLSSQDISLYIKRGVLVKQKHYEHKSSQKYIDILQLTKGVTKEDISKRAYRQHQLFEVLKNQKEVVFQKLPVELKRAANSLVEKGVVLKKQKQVFREPNNINIQEKCVISLTSYQKQVFETVSESLSNLKRDSFLLWGVTGSGKTEIYLRLAEKAISQNNDVIVLVPEIALTPLMVNRFKNKFNDNVAVLHSGLSQGEKLDQWQKIKEGKVKIVVGARSAVFAPFKNVGLIIIDEEHENTYKQEENPKYHTIEIAQKRLELSQGVLLLGSATPSIESLYRTEHGEYKLLNLPKRATANEMPLIDVVDMKSELENGNRSIFSKKLFKSIKKSLDNNEQVVLFLNRRGFSTTTLCRKCGFTFKCPSCDLTLTSHDNGNFLICHYCHYQLSKPNSCPSCKSIHLSFNGIGTEKLQKEVQKVFPKSKILRMDVDTMSSKDSYNKVYQQFADKQGDILIGTQMIAKGFDFPDVTTVGIIIADMGLNIPDFRSAEKTFQLVTQVAGRAGRGDKAGVVILQTYSPEHYSIEHSSKYQYKQFYLKEIKIREALNYPPFVKIIKFDIVANQEERVKKEAIEVAEMLKELQKKHQIQKSEILGPVMSARYKLRNNYRWQVMLKTNNMKQWLDILNKYNFPHKFSKGIRVSIDVEPTTTT</sequence>
<evidence type="ECO:0000256" key="8">
    <source>
        <dbReference type="ARBA" id="ARBA00022840"/>
    </source>
</evidence>
<keyword evidence="2 12" id="KW-0235">DNA replication</keyword>
<dbReference type="Gene3D" id="3.40.50.300">
    <property type="entry name" value="P-loop containing nucleotide triphosphate hydrolases"/>
    <property type="match status" value="2"/>
</dbReference>
<dbReference type="FunFam" id="3.40.1440.60:FF:000001">
    <property type="entry name" value="Primosomal protein N"/>
    <property type="match status" value="1"/>
</dbReference>
<dbReference type="GO" id="GO:0043138">
    <property type="term" value="F:3'-5' DNA helicase activity"/>
    <property type="evidence" value="ECO:0007669"/>
    <property type="project" value="UniProtKB-EC"/>
</dbReference>
<feature type="binding site" evidence="12">
    <location>
        <position position="534"/>
    </location>
    <ligand>
        <name>Zn(2+)</name>
        <dbReference type="ChEBI" id="CHEBI:29105"/>
        <label>1</label>
    </ligand>
</feature>
<feature type="binding site" evidence="12">
    <location>
        <position position="497"/>
    </location>
    <ligand>
        <name>Zn(2+)</name>
        <dbReference type="ChEBI" id="CHEBI:29105"/>
        <label>1</label>
    </ligand>
</feature>
<feature type="domain" description="Helicase ATP-binding" evidence="13">
    <location>
        <begin position="266"/>
        <end position="432"/>
    </location>
</feature>
<dbReference type="InterPro" id="IPR005259">
    <property type="entry name" value="PriA"/>
</dbReference>
<keyword evidence="8 12" id="KW-0067">ATP-binding</keyword>
<feature type="binding site" evidence="12">
    <location>
        <position position="521"/>
    </location>
    <ligand>
        <name>Zn(2+)</name>
        <dbReference type="ChEBI" id="CHEBI:29105"/>
        <label>2</label>
    </ligand>
</feature>